<sequence length="115" mass="13553">MLTDETRYKLLKRLEENPHINQRELANELGISLGKTNYCLKALIDKGWVKVGNFRQNPHKLQYAYLLTPKGLEEKARVTLRFLKRKQQEHEQLLEELKELREEVAALKPLEEGEV</sequence>
<dbReference type="AlphaFoldDB" id="A0A4R8IP37"/>
<comment type="caution">
    <text evidence="2">The sequence shown here is derived from an EMBL/GenBank/DDBJ whole genome shotgun (WGS) entry which is preliminary data.</text>
</comment>
<dbReference type="CDD" id="cd00090">
    <property type="entry name" value="HTH_ARSR"/>
    <property type="match status" value="1"/>
</dbReference>
<dbReference type="SUPFAM" id="SSF46785">
    <property type="entry name" value="Winged helix' DNA-binding domain"/>
    <property type="match status" value="1"/>
</dbReference>
<name>A0A4R8IP37_9GAMM</name>
<evidence type="ECO:0000313" key="2">
    <source>
        <dbReference type="EMBL" id="TDY02666.1"/>
    </source>
</evidence>
<evidence type="ECO:0000313" key="3">
    <source>
        <dbReference type="Proteomes" id="UP000294914"/>
    </source>
</evidence>
<dbReference type="InterPro" id="IPR036388">
    <property type="entry name" value="WH-like_DNA-bd_sf"/>
</dbReference>
<protein>
    <submittedName>
        <fullName evidence="2">MarR family transcriptional regulator</fullName>
    </submittedName>
</protein>
<keyword evidence="3" id="KW-1185">Reference proteome</keyword>
<reference evidence="2 3" key="1">
    <citation type="submission" date="2019-03" db="EMBL/GenBank/DDBJ databases">
        <title>Genomic Encyclopedia of Type Strains, Phase IV (KMG-IV): sequencing the most valuable type-strain genomes for metagenomic binning, comparative biology and taxonomic classification.</title>
        <authorList>
            <person name="Goeker M."/>
        </authorList>
    </citation>
    <scope>NUCLEOTIDE SEQUENCE [LARGE SCALE GENOMIC DNA]</scope>
    <source>
        <strain evidence="2 3">DSM 16326</strain>
    </source>
</reference>
<keyword evidence="1" id="KW-0175">Coiled coil</keyword>
<dbReference type="RefSeq" id="WP_134081825.1">
    <property type="nucleotide sequence ID" value="NZ_SOQX01000002.1"/>
</dbReference>
<gene>
    <name evidence="2" type="ORF">EDC23_1042</name>
</gene>
<dbReference type="Proteomes" id="UP000294914">
    <property type="component" value="Unassembled WGS sequence"/>
</dbReference>
<dbReference type="Gene3D" id="1.10.10.10">
    <property type="entry name" value="Winged helix-like DNA-binding domain superfamily/Winged helix DNA-binding domain"/>
    <property type="match status" value="1"/>
</dbReference>
<dbReference type="NCBIfam" id="TIGR04176">
    <property type="entry name" value="MarR_EPS"/>
    <property type="match status" value="1"/>
</dbReference>
<dbReference type="InterPro" id="IPR026433">
    <property type="entry name" value="MarR_EPS"/>
</dbReference>
<feature type="coiled-coil region" evidence="1">
    <location>
        <begin position="80"/>
        <end position="110"/>
    </location>
</feature>
<dbReference type="GO" id="GO:0006355">
    <property type="term" value="P:regulation of DNA-templated transcription"/>
    <property type="evidence" value="ECO:0007669"/>
    <property type="project" value="UniProtKB-ARBA"/>
</dbReference>
<organism evidence="2 3">
    <name type="scientific">Thiohalophilus thiocyanatoxydans</name>
    <dbReference type="NCBI Taxonomy" id="381308"/>
    <lineage>
        <taxon>Bacteria</taxon>
        <taxon>Pseudomonadati</taxon>
        <taxon>Pseudomonadota</taxon>
        <taxon>Gammaproteobacteria</taxon>
        <taxon>Thiohalomonadales</taxon>
        <taxon>Thiohalophilaceae</taxon>
        <taxon>Thiohalophilus</taxon>
    </lineage>
</organism>
<dbReference type="EMBL" id="SOQX01000002">
    <property type="protein sequence ID" value="TDY02666.1"/>
    <property type="molecule type" value="Genomic_DNA"/>
</dbReference>
<accession>A0A4R8IP37</accession>
<evidence type="ECO:0000256" key="1">
    <source>
        <dbReference type="SAM" id="Coils"/>
    </source>
</evidence>
<dbReference type="Pfam" id="PF13412">
    <property type="entry name" value="HTH_24"/>
    <property type="match status" value="1"/>
</dbReference>
<dbReference type="InterPro" id="IPR011991">
    <property type="entry name" value="ArsR-like_HTH"/>
</dbReference>
<dbReference type="InterPro" id="IPR036390">
    <property type="entry name" value="WH_DNA-bd_sf"/>
</dbReference>
<proteinExistence type="predicted"/>
<dbReference type="OrthoDB" id="8537236at2"/>